<keyword evidence="9" id="KW-1208">Phospholipid metabolism</keyword>
<feature type="transmembrane region" description="Helical" evidence="10">
    <location>
        <begin position="24"/>
        <end position="45"/>
    </location>
</feature>
<evidence type="ECO:0008006" key="13">
    <source>
        <dbReference type="Google" id="ProtNLM"/>
    </source>
</evidence>
<evidence type="ECO:0000313" key="11">
    <source>
        <dbReference type="EMBL" id="KAI0291664.1"/>
    </source>
</evidence>
<evidence type="ECO:0000313" key="12">
    <source>
        <dbReference type="Proteomes" id="UP001203297"/>
    </source>
</evidence>
<keyword evidence="4 10" id="KW-0812">Transmembrane</keyword>
<sequence>MTPTPTAAEAKLVSLGDKCKKDNYAVATGLLLYAGITDWLDGFLAHKYQMTSILGTILDPTADKALVGTLVITLTIQRLLPFLLAIVIVGRDLLLSLKTFQRYWDFLIPSAEVRPTTISKVNTALQLVLMGSTTISPLLPGMAVGFGLYLEYLQWTVAMTTIWSGLSYIFLKDAVHILSNAH</sequence>
<dbReference type="Proteomes" id="UP001203297">
    <property type="component" value="Unassembled WGS sequence"/>
</dbReference>
<evidence type="ECO:0000256" key="8">
    <source>
        <dbReference type="ARBA" id="ARBA00023209"/>
    </source>
</evidence>
<evidence type="ECO:0000256" key="1">
    <source>
        <dbReference type="ARBA" id="ARBA00004141"/>
    </source>
</evidence>
<keyword evidence="2" id="KW-0444">Lipid biosynthesis</keyword>
<evidence type="ECO:0000256" key="3">
    <source>
        <dbReference type="ARBA" id="ARBA00022679"/>
    </source>
</evidence>
<keyword evidence="7 10" id="KW-0472">Membrane</keyword>
<dbReference type="GO" id="GO:0016020">
    <property type="term" value="C:membrane"/>
    <property type="evidence" value="ECO:0007669"/>
    <property type="project" value="UniProtKB-SubCell"/>
</dbReference>
<dbReference type="InterPro" id="IPR000462">
    <property type="entry name" value="CDP-OH_P_trans"/>
</dbReference>
<dbReference type="Pfam" id="PF01066">
    <property type="entry name" value="CDP-OH_P_transf"/>
    <property type="match status" value="1"/>
</dbReference>
<dbReference type="PANTHER" id="PTHR14269:SF60">
    <property type="entry name" value="CARDIOLIPIN SYNTHASE (CMP-FORMING)"/>
    <property type="match status" value="1"/>
</dbReference>
<keyword evidence="6" id="KW-0443">Lipid metabolism</keyword>
<organism evidence="11 12">
    <name type="scientific">Multifurca ochricompacta</name>
    <dbReference type="NCBI Taxonomy" id="376703"/>
    <lineage>
        <taxon>Eukaryota</taxon>
        <taxon>Fungi</taxon>
        <taxon>Dikarya</taxon>
        <taxon>Basidiomycota</taxon>
        <taxon>Agaricomycotina</taxon>
        <taxon>Agaricomycetes</taxon>
        <taxon>Russulales</taxon>
        <taxon>Russulaceae</taxon>
        <taxon>Multifurca</taxon>
    </lineage>
</organism>
<feature type="transmembrane region" description="Helical" evidence="10">
    <location>
        <begin position="124"/>
        <end position="146"/>
    </location>
</feature>
<dbReference type="GO" id="GO:0032049">
    <property type="term" value="P:cardiolipin biosynthetic process"/>
    <property type="evidence" value="ECO:0007669"/>
    <property type="project" value="TreeGrafter"/>
</dbReference>
<evidence type="ECO:0000256" key="9">
    <source>
        <dbReference type="ARBA" id="ARBA00023264"/>
    </source>
</evidence>
<keyword evidence="12" id="KW-1185">Reference proteome</keyword>
<name>A0AAD4LW02_9AGAM</name>
<feature type="transmembrane region" description="Helical" evidence="10">
    <location>
        <begin position="65"/>
        <end position="89"/>
    </location>
</feature>
<reference evidence="11" key="1">
    <citation type="journal article" date="2022" name="New Phytol.">
        <title>Evolutionary transition to the ectomycorrhizal habit in the genomes of a hyperdiverse lineage of mushroom-forming fungi.</title>
        <authorList>
            <person name="Looney B."/>
            <person name="Miyauchi S."/>
            <person name="Morin E."/>
            <person name="Drula E."/>
            <person name="Courty P.E."/>
            <person name="Kohler A."/>
            <person name="Kuo A."/>
            <person name="LaButti K."/>
            <person name="Pangilinan J."/>
            <person name="Lipzen A."/>
            <person name="Riley R."/>
            <person name="Andreopoulos W."/>
            <person name="He G."/>
            <person name="Johnson J."/>
            <person name="Nolan M."/>
            <person name="Tritt A."/>
            <person name="Barry K.W."/>
            <person name="Grigoriev I.V."/>
            <person name="Nagy L.G."/>
            <person name="Hibbett D."/>
            <person name="Henrissat B."/>
            <person name="Matheny P.B."/>
            <person name="Labbe J."/>
            <person name="Martin F.M."/>
        </authorList>
    </citation>
    <scope>NUCLEOTIDE SEQUENCE</scope>
    <source>
        <strain evidence="11">BPL690</strain>
    </source>
</reference>
<dbReference type="InterPro" id="IPR050324">
    <property type="entry name" value="CDP-alcohol_PTase-I"/>
</dbReference>
<evidence type="ECO:0000256" key="5">
    <source>
        <dbReference type="ARBA" id="ARBA00022989"/>
    </source>
</evidence>
<comment type="subcellular location">
    <subcellularLocation>
        <location evidence="1">Membrane</location>
        <topology evidence="1">Multi-pass membrane protein</topology>
    </subcellularLocation>
</comment>
<dbReference type="PIRSF" id="PIRSF000847">
    <property type="entry name" value="Phos_ph_gly_syn"/>
    <property type="match status" value="1"/>
</dbReference>
<dbReference type="AlphaFoldDB" id="A0AAD4LW02"/>
<keyword evidence="8" id="KW-0594">Phospholipid biosynthesis</keyword>
<accession>A0AAD4LW02</accession>
<dbReference type="GO" id="GO:0043337">
    <property type="term" value="F:cardiolipin synthase (CMP-forming)"/>
    <property type="evidence" value="ECO:0007669"/>
    <property type="project" value="TreeGrafter"/>
</dbReference>
<dbReference type="EMBL" id="WTXG01000147">
    <property type="protein sequence ID" value="KAI0291664.1"/>
    <property type="molecule type" value="Genomic_DNA"/>
</dbReference>
<keyword evidence="3" id="KW-0808">Transferase</keyword>
<evidence type="ECO:0000256" key="4">
    <source>
        <dbReference type="ARBA" id="ARBA00022692"/>
    </source>
</evidence>
<evidence type="ECO:0000256" key="7">
    <source>
        <dbReference type="ARBA" id="ARBA00023136"/>
    </source>
</evidence>
<dbReference type="GO" id="GO:0005739">
    <property type="term" value="C:mitochondrion"/>
    <property type="evidence" value="ECO:0007669"/>
    <property type="project" value="TreeGrafter"/>
</dbReference>
<protein>
    <recommendedName>
        <fullName evidence="13">CDP-diacylglycerol--glycerol-3-phosphate 3-phosphatidyltransferase</fullName>
    </recommendedName>
</protein>
<evidence type="ECO:0000256" key="6">
    <source>
        <dbReference type="ARBA" id="ARBA00023098"/>
    </source>
</evidence>
<evidence type="ECO:0000256" key="10">
    <source>
        <dbReference type="SAM" id="Phobius"/>
    </source>
</evidence>
<dbReference type="Gene3D" id="1.20.120.1760">
    <property type="match status" value="1"/>
</dbReference>
<comment type="caution">
    <text evidence="11">The sequence shown here is derived from an EMBL/GenBank/DDBJ whole genome shotgun (WGS) entry which is preliminary data.</text>
</comment>
<dbReference type="InterPro" id="IPR004570">
    <property type="entry name" value="Phosphatidylglycerol_P_synth"/>
</dbReference>
<proteinExistence type="predicted"/>
<dbReference type="GO" id="GO:0008444">
    <property type="term" value="F:CDP-diacylglycerol-glycerol-3-phosphate 3-phosphatidyltransferase activity"/>
    <property type="evidence" value="ECO:0007669"/>
    <property type="project" value="InterPro"/>
</dbReference>
<dbReference type="InterPro" id="IPR043130">
    <property type="entry name" value="CDP-OH_PTrfase_TM_dom"/>
</dbReference>
<dbReference type="PANTHER" id="PTHR14269">
    <property type="entry name" value="CDP-DIACYLGLYCEROL--GLYCEROL-3-PHOSPHATE 3-PHOSPHATIDYLTRANSFERASE-RELATED"/>
    <property type="match status" value="1"/>
</dbReference>
<evidence type="ECO:0000256" key="2">
    <source>
        <dbReference type="ARBA" id="ARBA00022516"/>
    </source>
</evidence>
<keyword evidence="5 10" id="KW-1133">Transmembrane helix</keyword>
<gene>
    <name evidence="11" type="ORF">B0F90DRAFT_1812084</name>
</gene>